<dbReference type="AlphaFoldDB" id="A0A3Q9IEZ4"/>
<evidence type="ECO:0000313" key="3">
    <source>
        <dbReference type="Proteomes" id="UP000270678"/>
    </source>
</evidence>
<evidence type="ECO:0000313" key="2">
    <source>
        <dbReference type="EMBL" id="AZS17543.1"/>
    </source>
</evidence>
<dbReference type="Proteomes" id="UP000270678">
    <property type="component" value="Chromosome"/>
</dbReference>
<feature type="region of interest" description="Disordered" evidence="1">
    <location>
        <begin position="1"/>
        <end position="41"/>
    </location>
</feature>
<protein>
    <submittedName>
        <fullName evidence="2">Transporter</fullName>
    </submittedName>
</protein>
<name>A0A3Q9IEZ4_9BACL</name>
<dbReference type="OrthoDB" id="2068061at2"/>
<keyword evidence="3" id="KW-1185">Reference proteome</keyword>
<proteinExistence type="predicted"/>
<sequence length="111" mass="12221">MTFMPPFGPPSGPPLGPPFGPTPGPPGTVGPQGPTEPPPAFEPTMTAFAVDPRAISRCLFRYTFIWLNNGNRFWFYPTFVGNVSVAGFRWTGRFWLMSGISLREISSFSCF</sequence>
<organism evidence="2 3">
    <name type="scientific">Paenibacillus lutimineralis</name>
    <dbReference type="NCBI Taxonomy" id="2707005"/>
    <lineage>
        <taxon>Bacteria</taxon>
        <taxon>Bacillati</taxon>
        <taxon>Bacillota</taxon>
        <taxon>Bacilli</taxon>
        <taxon>Bacillales</taxon>
        <taxon>Paenibacillaceae</taxon>
        <taxon>Paenibacillus</taxon>
    </lineage>
</organism>
<dbReference type="KEGG" id="plut:EI981_26015"/>
<evidence type="ECO:0000256" key="1">
    <source>
        <dbReference type="SAM" id="MobiDB-lite"/>
    </source>
</evidence>
<gene>
    <name evidence="2" type="ORF">EI981_26015</name>
</gene>
<accession>A0A3Q9IEZ4</accession>
<dbReference type="EMBL" id="CP034346">
    <property type="protein sequence ID" value="AZS17543.1"/>
    <property type="molecule type" value="Genomic_DNA"/>
</dbReference>
<reference evidence="3" key="1">
    <citation type="submission" date="2018-12" db="EMBL/GenBank/DDBJ databases">
        <title>Complete genome sequence of Paenibacillus sp. MBLB1234.</title>
        <authorList>
            <person name="Nam Y.-D."/>
            <person name="Kang J."/>
            <person name="Chung W.-H."/>
            <person name="Park Y.S."/>
        </authorList>
    </citation>
    <scope>NUCLEOTIDE SEQUENCE [LARGE SCALE GENOMIC DNA]</scope>
    <source>
        <strain evidence="3">MBLB1234</strain>
    </source>
</reference>